<dbReference type="Gene3D" id="2.40.110.10">
    <property type="entry name" value="Butyryl-CoA Dehydrogenase, subunit A, domain 2"/>
    <property type="match status" value="1"/>
</dbReference>
<sequence>MSQPSASATLETASDQELLAPLTDYPEHGLVRARAAERARATDEADTTPFETLRELGQRGLLDLGLGGGDLRGQAAVVFDLAAECTATAFSLWGHRSGLEYLDAVGAPVASELRTGEVPLCSAMAPAFKAAAGIGEIPVTLTHRGDHLVLDGTVPWASNLYPDAVVVLPVVREDGRPAIVREDGRPAIVRTRVAARGVSVRPLENLMALNATASGILRLEGVEIDAEQDVLTEDVPGFLATVRGPFLLLQTSFCLGLSAAALTSARENLGGVGEMFREDLDDAVAEQQRLRADLVRLAREPRAAAPRELLQLRLDAALLTGEATRLEAKIVGGRGYALSSPTARRAREAAFLPVQSPTEGHLRWELRRLG</sequence>
<feature type="region of interest" description="Disordered" evidence="1">
    <location>
        <begin position="1"/>
        <end position="21"/>
    </location>
</feature>
<feature type="compositionally biased region" description="Polar residues" evidence="1">
    <location>
        <begin position="1"/>
        <end position="15"/>
    </location>
</feature>
<protein>
    <submittedName>
        <fullName evidence="2">Acyl-CoA dehydrogenase</fullName>
    </submittedName>
</protein>
<proteinExistence type="predicted"/>
<dbReference type="GO" id="GO:0016627">
    <property type="term" value="F:oxidoreductase activity, acting on the CH-CH group of donors"/>
    <property type="evidence" value="ECO:0007669"/>
    <property type="project" value="InterPro"/>
</dbReference>
<evidence type="ECO:0000256" key="1">
    <source>
        <dbReference type="SAM" id="MobiDB-lite"/>
    </source>
</evidence>
<dbReference type="InterPro" id="IPR037069">
    <property type="entry name" value="AcylCoA_DH/ox_N_sf"/>
</dbReference>
<dbReference type="InterPro" id="IPR009100">
    <property type="entry name" value="AcylCoA_DH/oxidase_NM_dom_sf"/>
</dbReference>
<dbReference type="SUPFAM" id="SSF56645">
    <property type="entry name" value="Acyl-CoA dehydrogenase NM domain-like"/>
    <property type="match status" value="1"/>
</dbReference>
<dbReference type="RefSeq" id="WP_085106020.1">
    <property type="nucleotide sequence ID" value="NZ_FXAC01000001.1"/>
</dbReference>
<dbReference type="AlphaFoldDB" id="A0A1X7C580"/>
<dbReference type="Gene3D" id="1.10.540.10">
    <property type="entry name" value="Acyl-CoA dehydrogenase/oxidase, N-terminal domain"/>
    <property type="match status" value="1"/>
</dbReference>
<accession>A0A1X7C580</accession>
<reference evidence="3" key="1">
    <citation type="submission" date="2017-04" db="EMBL/GenBank/DDBJ databases">
        <authorList>
            <person name="Varghese N."/>
            <person name="Submissions S."/>
        </authorList>
    </citation>
    <scope>NUCLEOTIDE SEQUENCE [LARGE SCALE GENOMIC DNA]</scope>
    <source>
        <strain evidence="3">NIO-1021</strain>
    </source>
</reference>
<name>A0A1X7C580_9MICC</name>
<keyword evidence="3" id="KW-1185">Reference proteome</keyword>
<evidence type="ECO:0000313" key="3">
    <source>
        <dbReference type="Proteomes" id="UP000192929"/>
    </source>
</evidence>
<gene>
    <name evidence="2" type="ORF">SAMN06296028_101246</name>
</gene>
<evidence type="ECO:0000313" key="2">
    <source>
        <dbReference type="EMBL" id="SME90214.1"/>
    </source>
</evidence>
<dbReference type="Proteomes" id="UP000192929">
    <property type="component" value="Unassembled WGS sequence"/>
</dbReference>
<dbReference type="GO" id="GO:0050660">
    <property type="term" value="F:flavin adenine dinucleotide binding"/>
    <property type="evidence" value="ECO:0007669"/>
    <property type="project" value="InterPro"/>
</dbReference>
<dbReference type="EMBL" id="FXAC01000001">
    <property type="protein sequence ID" value="SME90214.1"/>
    <property type="molecule type" value="Genomic_DNA"/>
</dbReference>
<dbReference type="InterPro" id="IPR046373">
    <property type="entry name" value="Acyl-CoA_Oxase/DH_mid-dom_sf"/>
</dbReference>
<organism evidence="2 3">
    <name type="scientific">Kocuria marina subsp. indica</name>
    <dbReference type="NCBI Taxonomy" id="1049583"/>
    <lineage>
        <taxon>Bacteria</taxon>
        <taxon>Bacillati</taxon>
        <taxon>Actinomycetota</taxon>
        <taxon>Actinomycetes</taxon>
        <taxon>Micrococcales</taxon>
        <taxon>Micrococcaceae</taxon>
        <taxon>Kocuria</taxon>
    </lineage>
</organism>